<dbReference type="RefSeq" id="WP_225235092.1">
    <property type="nucleotide sequence ID" value="NZ_JBAPLV010000028.1"/>
</dbReference>
<evidence type="ECO:0000256" key="1">
    <source>
        <dbReference type="ARBA" id="ARBA00009986"/>
    </source>
</evidence>
<evidence type="ECO:0000256" key="3">
    <source>
        <dbReference type="PIRNR" id="PIRNR036492"/>
    </source>
</evidence>
<evidence type="ECO:0000256" key="5">
    <source>
        <dbReference type="RuleBase" id="RU003345"/>
    </source>
</evidence>
<feature type="active site" evidence="4">
    <location>
        <position position="247"/>
    </location>
</feature>
<dbReference type="PROSITE" id="PS00687">
    <property type="entry name" value="ALDEHYDE_DEHYDR_GLU"/>
    <property type="match status" value="1"/>
</dbReference>
<dbReference type="InterPro" id="IPR016163">
    <property type="entry name" value="Ald_DH_C"/>
</dbReference>
<keyword evidence="2 3" id="KW-0560">Oxidoreductase</keyword>
<name>A0ABU8EAT6_9ACTN</name>
<gene>
    <name evidence="7" type="ORF">UXQ13_19900</name>
</gene>
<dbReference type="PANTHER" id="PTHR11699">
    <property type="entry name" value="ALDEHYDE DEHYDROGENASE-RELATED"/>
    <property type="match status" value="1"/>
</dbReference>
<dbReference type="PIRSF" id="PIRSF036492">
    <property type="entry name" value="ALDH"/>
    <property type="match status" value="1"/>
</dbReference>
<proteinExistence type="inferred from homology"/>
<sequence>MSLVEDRGTAAPDAAGTFPSTDPATGALVAEFPVHSPEDVAAAVARARVAAQAWGDLGFAGRRTRLAAYRGYLARRMHELADLVHRENGKPHADAILEITLAVDHLAWAGAHARKTLGPRNVNPGLLAANHQAVLEYQPLGVVGVIGPWNYPVFTPMGSIAYALAAGNAVVFKPSEFTPAIGTWLAEAWAAAVPDVPDALQVVTGLGETGAALCRAGVGKVAFTGSAATGRKVMATCAETLTPVLMECGGKDAMIVDDDADVAAAADAAVWGAMSNAGQTCIGIERVYATAPVYDAFVAAVTAQVAGIRPGSDDGASYGPMTMPSQTDVVQRHLDDAAATGGRAVTGGTVQGGFVAPTVLLDVPETSSAVQEETFGPTITITRVADAEQALELANGTSLGLGGSVFSGSAKRGMDLARRMRSGMTSVNSVITFASVPSLPFGGVGDSGFGRIHGEDGLREFTRAKAITRQRFALPVPLMSFARPAKAADGLARVMGLVHGRHR</sequence>
<protein>
    <recommendedName>
        <fullName evidence="3">Aldehyde dehydrogenase</fullName>
    </recommendedName>
</protein>
<dbReference type="Gene3D" id="3.40.309.10">
    <property type="entry name" value="Aldehyde Dehydrogenase, Chain A, domain 2"/>
    <property type="match status" value="1"/>
</dbReference>
<evidence type="ECO:0000256" key="4">
    <source>
        <dbReference type="PROSITE-ProRule" id="PRU10007"/>
    </source>
</evidence>
<evidence type="ECO:0000313" key="8">
    <source>
        <dbReference type="Proteomes" id="UP001373496"/>
    </source>
</evidence>
<dbReference type="Proteomes" id="UP001373496">
    <property type="component" value="Unassembled WGS sequence"/>
</dbReference>
<evidence type="ECO:0000259" key="6">
    <source>
        <dbReference type="Pfam" id="PF00171"/>
    </source>
</evidence>
<dbReference type="CDD" id="cd07099">
    <property type="entry name" value="ALDH_DDALDH"/>
    <property type="match status" value="1"/>
</dbReference>
<keyword evidence="8" id="KW-1185">Reference proteome</keyword>
<dbReference type="Gene3D" id="3.40.605.10">
    <property type="entry name" value="Aldehyde Dehydrogenase, Chain A, domain 1"/>
    <property type="match status" value="1"/>
</dbReference>
<evidence type="ECO:0000313" key="7">
    <source>
        <dbReference type="EMBL" id="MEI4280748.1"/>
    </source>
</evidence>
<dbReference type="EMBL" id="JBAPLV010000028">
    <property type="protein sequence ID" value="MEI4280748.1"/>
    <property type="molecule type" value="Genomic_DNA"/>
</dbReference>
<dbReference type="InterPro" id="IPR016161">
    <property type="entry name" value="Ald_DH/histidinol_DH"/>
</dbReference>
<feature type="domain" description="Aldehyde dehydrogenase" evidence="6">
    <location>
        <begin position="15"/>
        <end position="467"/>
    </location>
</feature>
<reference evidence="7 8" key="1">
    <citation type="submission" date="2024-03" db="EMBL/GenBank/DDBJ databases">
        <title>Draft genome sequence of Klenkia terrae.</title>
        <authorList>
            <person name="Duangmal K."/>
            <person name="Chantavorakit T."/>
        </authorList>
    </citation>
    <scope>NUCLEOTIDE SEQUENCE [LARGE SCALE GENOMIC DNA]</scope>
    <source>
        <strain evidence="7 8">JCM 17786</strain>
    </source>
</reference>
<dbReference type="Pfam" id="PF00171">
    <property type="entry name" value="Aldedh"/>
    <property type="match status" value="1"/>
</dbReference>
<dbReference type="InterPro" id="IPR029510">
    <property type="entry name" value="Ald_DH_CS_GLU"/>
</dbReference>
<accession>A0ABU8EAT6</accession>
<dbReference type="InterPro" id="IPR012394">
    <property type="entry name" value="Aldehyde_DH_NAD(P)"/>
</dbReference>
<comment type="similarity">
    <text evidence="1 3 5">Belongs to the aldehyde dehydrogenase family.</text>
</comment>
<comment type="caution">
    <text evidence="7">The sequence shown here is derived from an EMBL/GenBank/DDBJ whole genome shotgun (WGS) entry which is preliminary data.</text>
</comment>
<dbReference type="SUPFAM" id="SSF53720">
    <property type="entry name" value="ALDH-like"/>
    <property type="match status" value="1"/>
</dbReference>
<dbReference type="InterPro" id="IPR015590">
    <property type="entry name" value="Aldehyde_DH_dom"/>
</dbReference>
<dbReference type="InterPro" id="IPR016162">
    <property type="entry name" value="Ald_DH_N"/>
</dbReference>
<organism evidence="7 8">
    <name type="scientific">Klenkia terrae</name>
    <dbReference type="NCBI Taxonomy" id="1052259"/>
    <lineage>
        <taxon>Bacteria</taxon>
        <taxon>Bacillati</taxon>
        <taxon>Actinomycetota</taxon>
        <taxon>Actinomycetes</taxon>
        <taxon>Geodermatophilales</taxon>
        <taxon>Geodermatophilaceae</taxon>
        <taxon>Klenkia</taxon>
    </lineage>
</organism>
<evidence type="ECO:0000256" key="2">
    <source>
        <dbReference type="ARBA" id="ARBA00023002"/>
    </source>
</evidence>